<protein>
    <submittedName>
        <fullName evidence="4">Iron(III) transport system substrate-binding protein</fullName>
    </submittedName>
</protein>
<dbReference type="Pfam" id="PF13343">
    <property type="entry name" value="SBP_bac_6"/>
    <property type="match status" value="1"/>
</dbReference>
<evidence type="ECO:0000256" key="2">
    <source>
        <dbReference type="SAM" id="MobiDB-lite"/>
    </source>
</evidence>
<gene>
    <name evidence="4" type="ORF">DOK79_002829</name>
</gene>
<feature type="compositionally biased region" description="Polar residues" evidence="2">
    <location>
        <begin position="23"/>
        <end position="40"/>
    </location>
</feature>
<dbReference type="InterPro" id="IPR026045">
    <property type="entry name" value="Ferric-bd"/>
</dbReference>
<proteinExistence type="predicted"/>
<dbReference type="SUPFAM" id="SSF53850">
    <property type="entry name" value="Periplasmic binding protein-like II"/>
    <property type="match status" value="1"/>
</dbReference>
<feature type="chain" id="PRO_5047314747" evidence="3">
    <location>
        <begin position="23"/>
        <end position="353"/>
    </location>
</feature>
<dbReference type="PANTHER" id="PTHR30006:SF2">
    <property type="entry name" value="ABC TRANSPORTER SUBSTRATE-BINDING PROTEIN"/>
    <property type="match status" value="1"/>
</dbReference>
<reference evidence="4 5" key="1">
    <citation type="submission" date="2024-03" db="EMBL/GenBank/DDBJ databases">
        <title>The Genome Sequence of Enterococcus sp. DIV1094.</title>
        <authorList>
            <consortium name="The Broad Institute Genomics Platform"/>
            <consortium name="The Broad Institute Microbial Omics Core"/>
            <consortium name="The Broad Institute Genomic Center for Infectious Diseases"/>
            <person name="Earl A."/>
            <person name="Manson A."/>
            <person name="Gilmore M."/>
            <person name="Schwartman J."/>
            <person name="Shea T."/>
            <person name="Abouelleil A."/>
            <person name="Cao P."/>
            <person name="Chapman S."/>
            <person name="Cusick C."/>
            <person name="Young S."/>
            <person name="Neafsey D."/>
            <person name="Nusbaum C."/>
            <person name="Birren B."/>
        </authorList>
    </citation>
    <scope>NUCLEOTIDE SEQUENCE [LARGE SCALE GENOMIC DNA]</scope>
    <source>
        <strain evidence="4 5">DIV1094</strain>
    </source>
</reference>
<name>A0ABZ2T1G2_9ENTE</name>
<evidence type="ECO:0000313" key="4">
    <source>
        <dbReference type="EMBL" id="WYJ81245.1"/>
    </source>
</evidence>
<evidence type="ECO:0000256" key="1">
    <source>
        <dbReference type="ARBA" id="ARBA00022729"/>
    </source>
</evidence>
<evidence type="ECO:0000313" key="5">
    <source>
        <dbReference type="Proteomes" id="UP000664360"/>
    </source>
</evidence>
<keyword evidence="1 3" id="KW-0732">Signal</keyword>
<sequence length="353" mass="37672">MKKWLVAGVGILSIMLAGCGSASGDTSENDSNASSTSGAQEETEATDLSGEVYVYLPSPANLGDQLAADFEAQTGVRVNVFQGTTGEILARLEAESANPVADVIMLASWSDGLGLKADDALMSYTPEGADNLHEGWTDEDNMLFGASGSAVGVIYNTTLFPELDADWDELASDKYQGELAFPDPERSGSAKDFLAGFINNKGEEAGWQTWKDLAANGMTIPGANAAALEEVTTGAKGILVGGVDWNAYDSISKGEALEIYYPEGGTIVNPRPAMILNSSRNVDNAKAFMDYLLSDRAQQLISEAYLIPGRSDITSTQRENLADINTLDVDWDWMMEHSSDITSEFLSLVESAQ</sequence>
<dbReference type="Proteomes" id="UP000664360">
    <property type="component" value="Chromosome"/>
</dbReference>
<dbReference type="PIRSF" id="PIRSF002825">
    <property type="entry name" value="CfbpA"/>
    <property type="match status" value="1"/>
</dbReference>
<dbReference type="PANTHER" id="PTHR30006">
    <property type="entry name" value="THIAMINE-BINDING PERIPLASMIC PROTEIN-RELATED"/>
    <property type="match status" value="1"/>
</dbReference>
<evidence type="ECO:0000256" key="3">
    <source>
        <dbReference type="SAM" id="SignalP"/>
    </source>
</evidence>
<accession>A0ABZ2T1G2</accession>
<dbReference type="RefSeq" id="WP_206856084.1">
    <property type="nucleotide sequence ID" value="NZ_CP147250.1"/>
</dbReference>
<dbReference type="EMBL" id="CP147250">
    <property type="protein sequence ID" value="WYJ81245.1"/>
    <property type="molecule type" value="Genomic_DNA"/>
</dbReference>
<feature type="region of interest" description="Disordered" evidence="2">
    <location>
        <begin position="23"/>
        <end position="44"/>
    </location>
</feature>
<dbReference type="PROSITE" id="PS51257">
    <property type="entry name" value="PROKAR_LIPOPROTEIN"/>
    <property type="match status" value="1"/>
</dbReference>
<organism evidence="4 5">
    <name type="scientific">Candidatus Enterococcus mangumiae</name>
    <dbReference type="NCBI Taxonomy" id="2230878"/>
    <lineage>
        <taxon>Bacteria</taxon>
        <taxon>Bacillati</taxon>
        <taxon>Bacillota</taxon>
        <taxon>Bacilli</taxon>
        <taxon>Lactobacillales</taxon>
        <taxon>Enterococcaceae</taxon>
        <taxon>Enterococcus</taxon>
    </lineage>
</organism>
<feature type="signal peptide" evidence="3">
    <location>
        <begin position="1"/>
        <end position="22"/>
    </location>
</feature>
<dbReference type="Gene3D" id="3.40.190.10">
    <property type="entry name" value="Periplasmic binding protein-like II"/>
    <property type="match status" value="2"/>
</dbReference>
<keyword evidence="5" id="KW-1185">Reference proteome</keyword>